<dbReference type="HAMAP" id="MF_00527">
    <property type="entry name" value="3MGH"/>
    <property type="match status" value="1"/>
</dbReference>
<evidence type="ECO:0000256" key="1">
    <source>
        <dbReference type="ARBA" id="ARBA00009232"/>
    </source>
</evidence>
<accession>A0A2T0R8Z9</accession>
<reference evidence="6 7" key="1">
    <citation type="submission" date="2018-03" db="EMBL/GenBank/DDBJ databases">
        <title>Genomic Encyclopedia of Archaeal and Bacterial Type Strains, Phase II (KMG-II): from individual species to whole genera.</title>
        <authorList>
            <person name="Goeker M."/>
        </authorList>
    </citation>
    <scope>NUCLEOTIDE SEQUENCE [LARGE SCALE GENOMIC DNA]</scope>
    <source>
        <strain evidence="6 7">DSM 19711</strain>
    </source>
</reference>
<comment type="similarity">
    <text evidence="1 5">Belongs to the DNA glycosylase MPG family.</text>
</comment>
<gene>
    <name evidence="6" type="ORF">CLV37_102557</name>
</gene>
<keyword evidence="4 5" id="KW-0234">DNA repair</keyword>
<evidence type="ECO:0000256" key="4">
    <source>
        <dbReference type="ARBA" id="ARBA00023204"/>
    </source>
</evidence>
<dbReference type="CDD" id="cd00540">
    <property type="entry name" value="AAG"/>
    <property type="match status" value="1"/>
</dbReference>
<name>A0A2T0R8Z9_9ACTN</name>
<evidence type="ECO:0000256" key="5">
    <source>
        <dbReference type="HAMAP-Rule" id="MF_00527"/>
    </source>
</evidence>
<keyword evidence="3 5" id="KW-0378">Hydrolase</keyword>
<dbReference type="EC" id="3.2.2.-" evidence="5"/>
<organism evidence="6 7">
    <name type="scientific">Kineococcus rhizosphaerae</name>
    <dbReference type="NCBI Taxonomy" id="559628"/>
    <lineage>
        <taxon>Bacteria</taxon>
        <taxon>Bacillati</taxon>
        <taxon>Actinomycetota</taxon>
        <taxon>Actinomycetes</taxon>
        <taxon>Kineosporiales</taxon>
        <taxon>Kineosporiaceae</taxon>
        <taxon>Kineococcus</taxon>
    </lineage>
</organism>
<dbReference type="InterPro" id="IPR003180">
    <property type="entry name" value="MPG"/>
</dbReference>
<comment type="caution">
    <text evidence="6">The sequence shown here is derived from an EMBL/GenBank/DDBJ whole genome shotgun (WGS) entry which is preliminary data.</text>
</comment>
<dbReference type="Pfam" id="PF02245">
    <property type="entry name" value="Pur_DNA_glyco"/>
    <property type="match status" value="1"/>
</dbReference>
<evidence type="ECO:0000256" key="2">
    <source>
        <dbReference type="ARBA" id="ARBA00022763"/>
    </source>
</evidence>
<dbReference type="NCBIfam" id="NF002003">
    <property type="entry name" value="PRK00802.1-3"/>
    <property type="match status" value="1"/>
</dbReference>
<dbReference type="GO" id="GO:0003905">
    <property type="term" value="F:alkylbase DNA N-glycosylase activity"/>
    <property type="evidence" value="ECO:0007669"/>
    <property type="project" value="InterPro"/>
</dbReference>
<dbReference type="PANTHER" id="PTHR10429">
    <property type="entry name" value="DNA-3-METHYLADENINE GLYCOSYLASE"/>
    <property type="match status" value="1"/>
</dbReference>
<protein>
    <recommendedName>
        <fullName evidence="5">Putative 3-methyladenine DNA glycosylase</fullName>
        <ecNumber evidence="5">3.2.2.-</ecNumber>
    </recommendedName>
</protein>
<dbReference type="NCBIfam" id="TIGR00567">
    <property type="entry name" value="3mg"/>
    <property type="match status" value="1"/>
</dbReference>
<dbReference type="InterPro" id="IPR011034">
    <property type="entry name" value="Formyl_transferase-like_C_sf"/>
</dbReference>
<dbReference type="InterPro" id="IPR036995">
    <property type="entry name" value="MPG_sf"/>
</dbReference>
<dbReference type="Proteomes" id="UP000238083">
    <property type="component" value="Unassembled WGS sequence"/>
</dbReference>
<keyword evidence="7" id="KW-1185">Reference proteome</keyword>
<dbReference type="PANTHER" id="PTHR10429:SF0">
    <property type="entry name" value="DNA-3-METHYLADENINE GLYCOSYLASE"/>
    <property type="match status" value="1"/>
</dbReference>
<sequence>MGASLTPHSTPPGVLGRSFYDRNVLAVARDLLGCVVRHRTPAGVVGVRLSEVEAYAGESDPGSHAFRGPTPRTQVMFGEAGHAYVYFSYGMHWCVNLVCGPVGTASAVLLRAGEVVEGLDLARSRRPAARKDVDLARGPARLTQALAVDRAQDGVDVCSGSSLEVVAGQPVPDSAVVWGPRVGVAGAGAPTPWRVSLVNDPTVSAYRVGGRRSPGKRST</sequence>
<dbReference type="Gene3D" id="3.10.300.10">
    <property type="entry name" value="Methylpurine-DNA glycosylase (MPG)"/>
    <property type="match status" value="1"/>
</dbReference>
<evidence type="ECO:0000313" key="7">
    <source>
        <dbReference type="Proteomes" id="UP000238083"/>
    </source>
</evidence>
<keyword evidence="2 5" id="KW-0227">DNA damage</keyword>
<dbReference type="AlphaFoldDB" id="A0A2T0R8Z9"/>
<evidence type="ECO:0000256" key="3">
    <source>
        <dbReference type="ARBA" id="ARBA00022801"/>
    </source>
</evidence>
<evidence type="ECO:0000313" key="6">
    <source>
        <dbReference type="EMBL" id="PRY17594.1"/>
    </source>
</evidence>
<dbReference type="GO" id="GO:0006284">
    <property type="term" value="P:base-excision repair"/>
    <property type="evidence" value="ECO:0007669"/>
    <property type="project" value="InterPro"/>
</dbReference>
<dbReference type="FunFam" id="3.10.300.10:FF:000001">
    <property type="entry name" value="Putative 3-methyladenine DNA glycosylase"/>
    <property type="match status" value="1"/>
</dbReference>
<dbReference type="GO" id="GO:0003677">
    <property type="term" value="F:DNA binding"/>
    <property type="evidence" value="ECO:0007669"/>
    <property type="project" value="InterPro"/>
</dbReference>
<dbReference type="EMBL" id="PVZF01000002">
    <property type="protein sequence ID" value="PRY17594.1"/>
    <property type="molecule type" value="Genomic_DNA"/>
</dbReference>
<dbReference type="SUPFAM" id="SSF50486">
    <property type="entry name" value="FMT C-terminal domain-like"/>
    <property type="match status" value="1"/>
</dbReference>
<dbReference type="RefSeq" id="WP_245885292.1">
    <property type="nucleotide sequence ID" value="NZ_PVZF01000002.1"/>
</dbReference>
<proteinExistence type="inferred from homology"/>